<reference evidence="1 2" key="1">
    <citation type="journal article" date="2011" name="J. Bacteriol.">
        <title>Genome sequence of the halotolerant marine bacterium Myxococcus fulvus HW-1.</title>
        <authorList>
            <person name="Li Z.F."/>
            <person name="Li X."/>
            <person name="Liu H."/>
            <person name="Liu X."/>
            <person name="Han K."/>
            <person name="Wu Z.H."/>
            <person name="Hu W."/>
            <person name="Li F.F."/>
            <person name="Li Y.Z."/>
        </authorList>
    </citation>
    <scope>NUCLEOTIDE SEQUENCE [LARGE SCALE GENOMIC DNA]</scope>
    <source>
        <strain evidence="2">ATCC BAA-855 / HW-1</strain>
    </source>
</reference>
<evidence type="ECO:0000313" key="2">
    <source>
        <dbReference type="Proteomes" id="UP000000488"/>
    </source>
</evidence>
<accession>F8CRL0</accession>
<dbReference type="Proteomes" id="UP000000488">
    <property type="component" value="Chromosome"/>
</dbReference>
<organism evidence="1 2">
    <name type="scientific">Myxococcus fulvus (strain ATCC BAA-855 / HW-1)</name>
    <dbReference type="NCBI Taxonomy" id="483219"/>
    <lineage>
        <taxon>Bacteria</taxon>
        <taxon>Pseudomonadati</taxon>
        <taxon>Myxococcota</taxon>
        <taxon>Myxococcia</taxon>
        <taxon>Myxococcales</taxon>
        <taxon>Cystobacterineae</taxon>
        <taxon>Myxococcaceae</taxon>
        <taxon>Myxococcus</taxon>
    </lineage>
</organism>
<name>F8CRL0_MYXFH</name>
<protein>
    <submittedName>
        <fullName evidence="1">Uncharacterized protein</fullName>
    </submittedName>
</protein>
<dbReference type="KEGG" id="mfu:LILAB_18265"/>
<evidence type="ECO:0000313" key="1">
    <source>
        <dbReference type="EMBL" id="AEI65555.1"/>
    </source>
</evidence>
<sequence>MPYLALSGIPVPVSQSSGLRYSPVLLGEKVRTFNGFPRSSVRRKSMSYEGGTGPLPLADAAVLRALIDGEGDSWDFALTMASSRGLWPATSGAPWVVPSGVYDDGYALSLGVTDTVSWATQLGEAWTVAYWARVVDGTGAPWRHYLQRSDGSLSVDAVAPAPEGNAWTFETSLTSAQGLSPAGTTGTVTAGVDGPGRFGRCASITAGGTVRYATQLGTQWTVAYWARLSTSSTWTHYIHRPGLFISRDGVVGNATPNAGALYSSTGNYTQLPGGAVTLLCREGPGGGNPSNVPLLVDDLVVLPYTVPDSWVAPWYARGAPFGLPGTAGLASVDEDGSLTVRHVAAVEGGPANLNNGSIYVSDLVALPYLAPDAWLAPWRDAGAPFGPLPYHRATGTGLHRPALVLGDAGQGEALEWWDGPLRVQGEDFTFTLQEAP</sequence>
<proteinExistence type="predicted"/>
<dbReference type="AlphaFoldDB" id="F8CRL0"/>
<gene>
    <name evidence="1" type="ordered locus">LILAB_18265</name>
</gene>
<dbReference type="HOGENOM" id="CLU_628257_0_0_7"/>
<dbReference type="STRING" id="483219.LILAB_18265"/>
<dbReference type="EMBL" id="CP002830">
    <property type="protein sequence ID" value="AEI65555.1"/>
    <property type="molecule type" value="Genomic_DNA"/>
</dbReference>